<protein>
    <submittedName>
        <fullName evidence="3">Thioesterase II family protein</fullName>
    </submittedName>
</protein>
<evidence type="ECO:0000256" key="1">
    <source>
        <dbReference type="ARBA" id="ARBA00007169"/>
    </source>
</evidence>
<proteinExistence type="inferred from homology"/>
<gene>
    <name evidence="3" type="ORF">ABQ292_03300</name>
</gene>
<evidence type="ECO:0000259" key="2">
    <source>
        <dbReference type="Pfam" id="PF00975"/>
    </source>
</evidence>
<evidence type="ECO:0000313" key="4">
    <source>
        <dbReference type="Proteomes" id="UP001560045"/>
    </source>
</evidence>
<dbReference type="PANTHER" id="PTHR11487">
    <property type="entry name" value="THIOESTERASE"/>
    <property type="match status" value="1"/>
</dbReference>
<accession>A0ABV3XB97</accession>
<comment type="similarity">
    <text evidence="1">Belongs to the thioesterase family.</text>
</comment>
<sequence length="233" mass="24499">MVPHAGAGPHVLAPLLRHVPDHYEVLGVTLPGRERRCHEPCTTTPSDPDGVVAAILAELAALPTLPTVLFGHSLGAAIASAALVRAPELFTAGVLSAHPSGSSAAQRAGRWSDEELVAVLRCGGGTPEEVLGNSAWRRQVLDRLRSDLTLSVRLAHCHPAQPIGVPLTVLVGDRDEIVPAGTLDTWRVRAPAGVRLRTFRGGHFFLLDEDNRAAVATEITAAFGAEDAVLEAA</sequence>
<dbReference type="EMBL" id="JBFNXQ010000006">
    <property type="protein sequence ID" value="MEX5717393.1"/>
    <property type="molecule type" value="Genomic_DNA"/>
</dbReference>
<dbReference type="RefSeq" id="WP_369203184.1">
    <property type="nucleotide sequence ID" value="NZ_JBFNXQ010000006.1"/>
</dbReference>
<dbReference type="PANTHER" id="PTHR11487:SF0">
    <property type="entry name" value="S-ACYL FATTY ACID SYNTHASE THIOESTERASE, MEDIUM CHAIN"/>
    <property type="match status" value="1"/>
</dbReference>
<feature type="domain" description="Thioesterase" evidence="2">
    <location>
        <begin position="1"/>
        <end position="221"/>
    </location>
</feature>
<dbReference type="SUPFAM" id="SSF53474">
    <property type="entry name" value="alpha/beta-Hydrolases"/>
    <property type="match status" value="1"/>
</dbReference>
<dbReference type="Gene3D" id="3.40.50.1820">
    <property type="entry name" value="alpha/beta hydrolase"/>
    <property type="match status" value="1"/>
</dbReference>
<name>A0ABV3XB97_9ACTN</name>
<keyword evidence="4" id="KW-1185">Reference proteome</keyword>
<dbReference type="InterPro" id="IPR029058">
    <property type="entry name" value="AB_hydrolase_fold"/>
</dbReference>
<reference evidence="3 4" key="1">
    <citation type="submission" date="2024-06" db="EMBL/GenBank/DDBJ databases">
        <title>Draft genome sequence of Geodermatophilus badlandi, a novel member of the Geodermatophilaceae isolated from badland sedimentary rocks in the Red desert, Wyoming, USA.</title>
        <authorList>
            <person name="Ben Tekaya S."/>
            <person name="Nouioui I."/>
            <person name="Flores G.M."/>
            <person name="Shaal M.N."/>
            <person name="Bredoire F."/>
            <person name="Basile F."/>
            <person name="Van Diepen L."/>
            <person name="Ward N.L."/>
        </authorList>
    </citation>
    <scope>NUCLEOTIDE SEQUENCE [LARGE SCALE GENOMIC DNA]</scope>
    <source>
        <strain evidence="3 4">WL48A</strain>
    </source>
</reference>
<dbReference type="InterPro" id="IPR012223">
    <property type="entry name" value="TEII"/>
</dbReference>
<dbReference type="Pfam" id="PF00975">
    <property type="entry name" value="Thioesterase"/>
    <property type="match status" value="1"/>
</dbReference>
<evidence type="ECO:0000313" key="3">
    <source>
        <dbReference type="EMBL" id="MEX5717393.1"/>
    </source>
</evidence>
<dbReference type="Proteomes" id="UP001560045">
    <property type="component" value="Unassembled WGS sequence"/>
</dbReference>
<comment type="caution">
    <text evidence="3">The sequence shown here is derived from an EMBL/GenBank/DDBJ whole genome shotgun (WGS) entry which is preliminary data.</text>
</comment>
<organism evidence="3 4">
    <name type="scientific">Geodermatophilus maliterrae</name>
    <dbReference type="NCBI Taxonomy" id="3162531"/>
    <lineage>
        <taxon>Bacteria</taxon>
        <taxon>Bacillati</taxon>
        <taxon>Actinomycetota</taxon>
        <taxon>Actinomycetes</taxon>
        <taxon>Geodermatophilales</taxon>
        <taxon>Geodermatophilaceae</taxon>
        <taxon>Geodermatophilus</taxon>
    </lineage>
</organism>
<dbReference type="InterPro" id="IPR001031">
    <property type="entry name" value="Thioesterase"/>
</dbReference>